<evidence type="ECO:0000313" key="1">
    <source>
        <dbReference type="EMBL" id="AUN98698.1"/>
    </source>
</evidence>
<gene>
    <name evidence="1" type="ORF">C0V70_11410</name>
</gene>
<organism evidence="1 2">
    <name type="scientific">Bacteriovorax stolpii</name>
    <name type="common">Bdellovibrio stolpii</name>
    <dbReference type="NCBI Taxonomy" id="960"/>
    <lineage>
        <taxon>Bacteria</taxon>
        <taxon>Pseudomonadati</taxon>
        <taxon>Bdellovibrionota</taxon>
        <taxon>Bacteriovoracia</taxon>
        <taxon>Bacteriovoracales</taxon>
        <taxon>Bacteriovoracaceae</taxon>
        <taxon>Bacteriovorax</taxon>
    </lineage>
</organism>
<dbReference type="AlphaFoldDB" id="A0A2K9NT75"/>
<reference evidence="1 2" key="1">
    <citation type="submission" date="2018-01" db="EMBL/GenBank/DDBJ databases">
        <title>Complete genome sequence of Bacteriovorax stolpii DSM12778.</title>
        <authorList>
            <person name="Tang B."/>
            <person name="Chang J."/>
        </authorList>
    </citation>
    <scope>NUCLEOTIDE SEQUENCE [LARGE SCALE GENOMIC DNA]</scope>
    <source>
        <strain evidence="1 2">DSM 12778</strain>
    </source>
</reference>
<dbReference type="OrthoDB" id="7346546at2"/>
<dbReference type="RefSeq" id="WP_102243989.1">
    <property type="nucleotide sequence ID" value="NZ_CP025704.1"/>
</dbReference>
<dbReference type="KEGG" id="bsto:C0V70_11410"/>
<evidence type="ECO:0000313" key="2">
    <source>
        <dbReference type="Proteomes" id="UP000235584"/>
    </source>
</evidence>
<protein>
    <submittedName>
        <fullName evidence="1">Uncharacterized protein</fullName>
    </submittedName>
</protein>
<dbReference type="Pfam" id="PF10986">
    <property type="entry name" value="ZrgA"/>
    <property type="match status" value="1"/>
</dbReference>
<accession>A0A2K9NT75</accession>
<sequence>MTKLTLVLALILSSQAFAGEHQHGKSLGAHEHGSIKLEMAVEGKQIEIDIDGPAESFIGFEYAPKTAKEKKAFKDAQDLWKKDLLTKIIMLDAKLGCSLGEVKFEQEMDDDHHEKGKKESGTHSDIEAEAKINCAQDPKGSMVSVALKKHFPHIKKLQIDLVGSETKTINVTKDVEQFKL</sequence>
<dbReference type="EMBL" id="CP025704">
    <property type="protein sequence ID" value="AUN98698.1"/>
    <property type="molecule type" value="Genomic_DNA"/>
</dbReference>
<name>A0A2K9NT75_BACTC</name>
<keyword evidence="2" id="KW-1185">Reference proteome</keyword>
<dbReference type="Proteomes" id="UP000235584">
    <property type="component" value="Chromosome"/>
</dbReference>
<dbReference type="InterPro" id="IPR021253">
    <property type="entry name" value="ZrgA-like"/>
</dbReference>
<proteinExistence type="predicted"/>